<dbReference type="SUPFAM" id="SSF48173">
    <property type="entry name" value="Cryptochrome/photolyase FAD-binding domain"/>
    <property type="match status" value="1"/>
</dbReference>
<name>A0ABU3KS94_9BURK</name>
<organism evidence="8 9">
    <name type="scientific">Rhodoferax potami</name>
    <dbReference type="NCBI Taxonomy" id="3068338"/>
    <lineage>
        <taxon>Bacteria</taxon>
        <taxon>Pseudomonadati</taxon>
        <taxon>Pseudomonadota</taxon>
        <taxon>Betaproteobacteria</taxon>
        <taxon>Burkholderiales</taxon>
        <taxon>Comamonadaceae</taxon>
        <taxon>Rhodoferax</taxon>
    </lineage>
</organism>
<comment type="function">
    <text evidence="6">May have a photoreceptor function.</text>
</comment>
<dbReference type="Pfam" id="PF00875">
    <property type="entry name" value="DNA_photolyase"/>
    <property type="match status" value="1"/>
</dbReference>
<proteinExistence type="inferred from homology"/>
<accession>A0ABU3KS94</accession>
<feature type="domain" description="Photolyase/cryptochrome alpha/beta" evidence="7">
    <location>
        <begin position="5"/>
        <end position="135"/>
    </location>
</feature>
<dbReference type="PROSITE" id="PS51645">
    <property type="entry name" value="PHR_CRY_ALPHA_BETA"/>
    <property type="match status" value="1"/>
</dbReference>
<comment type="cofactor">
    <cofactor evidence="6">
        <name>FAD</name>
        <dbReference type="ChEBI" id="CHEBI:57692"/>
    </cofactor>
    <text evidence="6">Binds 1 FAD per subunit.</text>
</comment>
<evidence type="ECO:0000256" key="6">
    <source>
        <dbReference type="RuleBase" id="RU367151"/>
    </source>
</evidence>
<gene>
    <name evidence="8" type="ORF">RAE19_15515</name>
</gene>
<keyword evidence="5 6" id="KW-0157">Chromophore</keyword>
<dbReference type="SUPFAM" id="SSF52425">
    <property type="entry name" value="Cryptochrome/photolyase, N-terminal domain"/>
    <property type="match status" value="1"/>
</dbReference>
<evidence type="ECO:0000256" key="3">
    <source>
        <dbReference type="ARBA" id="ARBA00022630"/>
    </source>
</evidence>
<dbReference type="PANTHER" id="PTHR11455:SF22">
    <property type="entry name" value="CRYPTOCHROME DASH"/>
    <property type="match status" value="1"/>
</dbReference>
<dbReference type="RefSeq" id="WP_313875730.1">
    <property type="nucleotide sequence ID" value="NZ_JAVBIK010000001.1"/>
</dbReference>
<evidence type="ECO:0000313" key="9">
    <source>
        <dbReference type="Proteomes" id="UP001321700"/>
    </source>
</evidence>
<dbReference type="Gene3D" id="1.25.40.80">
    <property type="match status" value="1"/>
</dbReference>
<dbReference type="PRINTS" id="PR00147">
    <property type="entry name" value="DNAPHOTLYASE"/>
</dbReference>
<evidence type="ECO:0000256" key="1">
    <source>
        <dbReference type="ARBA" id="ARBA00005862"/>
    </source>
</evidence>
<comment type="caution">
    <text evidence="8">The sequence shown here is derived from an EMBL/GenBank/DDBJ whole genome shotgun (WGS) entry which is preliminary data.</text>
</comment>
<dbReference type="InterPro" id="IPR036155">
    <property type="entry name" value="Crypto/Photolyase_N_sf"/>
</dbReference>
<dbReference type="InterPro" id="IPR014729">
    <property type="entry name" value="Rossmann-like_a/b/a_fold"/>
</dbReference>
<protein>
    <recommendedName>
        <fullName evidence="2 6">Cryptochrome DASH</fullName>
    </recommendedName>
</protein>
<evidence type="ECO:0000313" key="8">
    <source>
        <dbReference type="EMBL" id="MDT7520097.1"/>
    </source>
</evidence>
<comment type="similarity">
    <text evidence="1 6">Belongs to the DNA photolyase class-1 family.</text>
</comment>
<evidence type="ECO:0000256" key="2">
    <source>
        <dbReference type="ARBA" id="ARBA00017881"/>
    </source>
</evidence>
<sequence length="445" mass="50109">MTPSVPLVYWFRSDLRLRDNPAWVQACALNQQLLAVVFEPHIASTEQRWGCLQPGAHRLAWWHANVRALQLELAQHGVTLLVLRGKAVEVLQTVANKVGAVAIHCEEIAAPYERAEVQALQHAGFEVHPHWGSTLFEEQQLPFAVDELPAVFSQFRNLVERARTPVPVPVPLAAPQHVHGFSIASETAASFAPWAARPPAEQLCMDARSAFIWGGETGSAVRAGNAGAHAYLDAYFSSDRVAQYKATRNGLIGMAYSSKWSPWLAVGAVSAREIWEALRTYEQRQGANDGSYWLWFELLWREYFRWLHKQYGDALYRRRGLSEIARPVVATKHQRTFAHWTQGRTGCELVDAGMRELAESGYSSNRMRQILASYWIYDLSGDWRAGAAWFEANLLDYDVYSNQGNWLYIAGLGTDPRGGRRFNVAKQTADHDADGQYRNLWSASP</sequence>
<comment type="cofactor">
    <cofactor evidence="6">
        <name>(6R)-5,10-methylene-5,6,7,8-tetrahydrofolate</name>
        <dbReference type="ChEBI" id="CHEBI:15636"/>
    </cofactor>
    <text evidence="6">Binds 1 5,10-methenyltetrahydrofolate (MTHF) per subunit.</text>
</comment>
<dbReference type="NCBIfam" id="TIGR02765">
    <property type="entry name" value="crypto_DASH"/>
    <property type="match status" value="1"/>
</dbReference>
<keyword evidence="9" id="KW-1185">Reference proteome</keyword>
<dbReference type="InterPro" id="IPR014133">
    <property type="entry name" value="Cry_DASH"/>
</dbReference>
<reference evidence="8 9" key="1">
    <citation type="submission" date="2023-08" db="EMBL/GenBank/DDBJ databases">
        <title>Rhodoferax potami sp. nov. and Rhodoferax mekongensis sp. nov., isolated from the Mekong River in Thailand.</title>
        <authorList>
            <person name="Kitikhun S."/>
            <person name="Charoenyingcharoen P."/>
            <person name="Siriarchawattana P."/>
            <person name="Likhitrattanapisal S."/>
            <person name="Nilsakha T."/>
            <person name="Chanpet A."/>
            <person name="Rattanawaree P."/>
            <person name="Ingsriswang S."/>
        </authorList>
    </citation>
    <scope>NUCLEOTIDE SEQUENCE [LARGE SCALE GENOMIC DNA]</scope>
    <source>
        <strain evidence="8 9">TBRC 17660</strain>
    </source>
</reference>
<dbReference type="InterPro" id="IPR005101">
    <property type="entry name" value="Cryptochr/Photolyase_FAD-bd"/>
</dbReference>
<dbReference type="InterPro" id="IPR006050">
    <property type="entry name" value="DNA_photolyase_N"/>
</dbReference>
<dbReference type="PANTHER" id="PTHR11455">
    <property type="entry name" value="CRYPTOCHROME"/>
    <property type="match status" value="1"/>
</dbReference>
<evidence type="ECO:0000259" key="7">
    <source>
        <dbReference type="PROSITE" id="PS51645"/>
    </source>
</evidence>
<keyword evidence="3 6" id="KW-0285">Flavoprotein</keyword>
<dbReference type="Gene3D" id="3.40.50.620">
    <property type="entry name" value="HUPs"/>
    <property type="match status" value="1"/>
</dbReference>
<dbReference type="Pfam" id="PF03441">
    <property type="entry name" value="FAD_binding_7"/>
    <property type="match status" value="1"/>
</dbReference>
<dbReference type="InterPro" id="IPR002081">
    <property type="entry name" value="Cryptochrome/DNA_photolyase_1"/>
</dbReference>
<dbReference type="Gene3D" id="1.10.579.10">
    <property type="entry name" value="DNA Cyclobutane Dipyrimidine Photolyase, subunit A, domain 3"/>
    <property type="match status" value="1"/>
</dbReference>
<evidence type="ECO:0000256" key="4">
    <source>
        <dbReference type="ARBA" id="ARBA00022827"/>
    </source>
</evidence>
<dbReference type="Proteomes" id="UP001321700">
    <property type="component" value="Unassembled WGS sequence"/>
</dbReference>
<dbReference type="EMBL" id="JAVBIK010000001">
    <property type="protein sequence ID" value="MDT7520097.1"/>
    <property type="molecule type" value="Genomic_DNA"/>
</dbReference>
<dbReference type="InterPro" id="IPR036134">
    <property type="entry name" value="Crypto/Photolyase_FAD-like_sf"/>
</dbReference>
<keyword evidence="4 6" id="KW-0274">FAD</keyword>
<evidence type="ECO:0000256" key="5">
    <source>
        <dbReference type="ARBA" id="ARBA00022991"/>
    </source>
</evidence>